<accession>A0AAD9NAI7</accession>
<feature type="signal peptide" evidence="6">
    <location>
        <begin position="1"/>
        <end position="24"/>
    </location>
</feature>
<dbReference type="InterPro" id="IPR003598">
    <property type="entry name" value="Ig_sub2"/>
</dbReference>
<dbReference type="InterPro" id="IPR003961">
    <property type="entry name" value="FN3_dom"/>
</dbReference>
<feature type="compositionally biased region" description="Polar residues" evidence="4">
    <location>
        <begin position="1273"/>
        <end position="1285"/>
    </location>
</feature>
<protein>
    <recommendedName>
        <fullName evidence="11">Neuroglian</fullName>
    </recommendedName>
</protein>
<dbReference type="PROSITE" id="PS50853">
    <property type="entry name" value="FN3"/>
    <property type="match status" value="5"/>
</dbReference>
<feature type="domain" description="Ig-like" evidence="7">
    <location>
        <begin position="39"/>
        <end position="129"/>
    </location>
</feature>
<dbReference type="SMART" id="SM00060">
    <property type="entry name" value="FN3"/>
    <property type="match status" value="5"/>
</dbReference>
<dbReference type="CDD" id="cd00096">
    <property type="entry name" value="Ig"/>
    <property type="match status" value="1"/>
</dbReference>
<dbReference type="GO" id="GO:0016020">
    <property type="term" value="C:membrane"/>
    <property type="evidence" value="ECO:0007669"/>
    <property type="project" value="UniProtKB-SubCell"/>
</dbReference>
<reference evidence="9" key="1">
    <citation type="journal article" date="2023" name="Mol. Biol. Evol.">
        <title>Third-Generation Sequencing Reveals the Adaptive Role of the Epigenome in Three Deep-Sea Polychaetes.</title>
        <authorList>
            <person name="Perez M."/>
            <person name="Aroh O."/>
            <person name="Sun Y."/>
            <person name="Lan Y."/>
            <person name="Juniper S.K."/>
            <person name="Young C.R."/>
            <person name="Angers B."/>
            <person name="Qian P.Y."/>
        </authorList>
    </citation>
    <scope>NUCLEOTIDE SEQUENCE</scope>
    <source>
        <strain evidence="9">P08H-3</strain>
    </source>
</reference>
<evidence type="ECO:0000259" key="8">
    <source>
        <dbReference type="PROSITE" id="PS50853"/>
    </source>
</evidence>
<feature type="domain" description="Ig-like" evidence="7">
    <location>
        <begin position="430"/>
        <end position="516"/>
    </location>
</feature>
<keyword evidence="6" id="KW-0732">Signal</keyword>
<evidence type="ECO:0000256" key="2">
    <source>
        <dbReference type="ARBA" id="ARBA00023157"/>
    </source>
</evidence>
<dbReference type="CDD" id="cd00063">
    <property type="entry name" value="FN3"/>
    <property type="match status" value="5"/>
</dbReference>
<keyword evidence="1" id="KW-0677">Repeat</keyword>
<dbReference type="FunFam" id="2.60.40.10:FF:000032">
    <property type="entry name" value="palladin isoform X1"/>
    <property type="match status" value="1"/>
</dbReference>
<feature type="domain" description="Fibronectin type-III" evidence="8">
    <location>
        <begin position="620"/>
        <end position="723"/>
    </location>
</feature>
<dbReference type="Pfam" id="PF00041">
    <property type="entry name" value="fn3"/>
    <property type="match status" value="3"/>
</dbReference>
<organism evidence="9 10">
    <name type="scientific">Paralvinella palmiformis</name>
    <dbReference type="NCBI Taxonomy" id="53620"/>
    <lineage>
        <taxon>Eukaryota</taxon>
        <taxon>Metazoa</taxon>
        <taxon>Spiralia</taxon>
        <taxon>Lophotrochozoa</taxon>
        <taxon>Annelida</taxon>
        <taxon>Polychaeta</taxon>
        <taxon>Sedentaria</taxon>
        <taxon>Canalipalpata</taxon>
        <taxon>Terebellida</taxon>
        <taxon>Terebelliformia</taxon>
        <taxon>Alvinellidae</taxon>
        <taxon>Paralvinella</taxon>
    </lineage>
</organism>
<feature type="domain" description="Ig-like" evidence="7">
    <location>
        <begin position="245"/>
        <end position="331"/>
    </location>
</feature>
<dbReference type="PANTHER" id="PTHR44170:SF6">
    <property type="entry name" value="CONTACTIN"/>
    <property type="match status" value="1"/>
</dbReference>
<feature type="domain" description="Fibronectin type-III" evidence="8">
    <location>
        <begin position="954"/>
        <end position="1055"/>
    </location>
</feature>
<feature type="domain" description="Fibronectin type-III" evidence="8">
    <location>
        <begin position="835"/>
        <end position="950"/>
    </location>
</feature>
<dbReference type="InterPro" id="IPR013098">
    <property type="entry name" value="Ig_I-set"/>
</dbReference>
<feature type="domain" description="Fibronectin type-III" evidence="8">
    <location>
        <begin position="731"/>
        <end position="830"/>
    </location>
</feature>
<keyword evidence="10" id="KW-1185">Reference proteome</keyword>
<feature type="domain" description="Ig-like" evidence="7">
    <location>
        <begin position="521"/>
        <end position="613"/>
    </location>
</feature>
<dbReference type="SUPFAM" id="SSF48726">
    <property type="entry name" value="Immunoglobulin"/>
    <property type="match status" value="6"/>
</dbReference>
<dbReference type="EMBL" id="JAODUP010000140">
    <property type="protein sequence ID" value="KAK2160104.1"/>
    <property type="molecule type" value="Genomic_DNA"/>
</dbReference>
<evidence type="ECO:0000256" key="6">
    <source>
        <dbReference type="SAM" id="SignalP"/>
    </source>
</evidence>
<dbReference type="Proteomes" id="UP001208570">
    <property type="component" value="Unassembled WGS sequence"/>
</dbReference>
<keyword evidence="5" id="KW-0472">Membrane</keyword>
<evidence type="ECO:0008006" key="11">
    <source>
        <dbReference type="Google" id="ProtNLM"/>
    </source>
</evidence>
<feature type="domain" description="Ig-like" evidence="7">
    <location>
        <begin position="338"/>
        <end position="425"/>
    </location>
</feature>
<evidence type="ECO:0000313" key="10">
    <source>
        <dbReference type="Proteomes" id="UP001208570"/>
    </source>
</evidence>
<dbReference type="Pfam" id="PF13927">
    <property type="entry name" value="Ig_3"/>
    <property type="match status" value="2"/>
</dbReference>
<dbReference type="SUPFAM" id="SSF49265">
    <property type="entry name" value="Fibronectin type III"/>
    <property type="match status" value="3"/>
</dbReference>
<dbReference type="PANTHER" id="PTHR44170">
    <property type="entry name" value="PROTEIN SIDEKICK"/>
    <property type="match status" value="1"/>
</dbReference>
<evidence type="ECO:0000256" key="3">
    <source>
        <dbReference type="ARBA" id="ARBA00023319"/>
    </source>
</evidence>
<dbReference type="PROSITE" id="PS50835">
    <property type="entry name" value="IG_LIKE"/>
    <property type="match status" value="6"/>
</dbReference>
<feature type="region of interest" description="Disordered" evidence="4">
    <location>
        <begin position="1268"/>
        <end position="1294"/>
    </location>
</feature>
<feature type="domain" description="Fibronectin type-III" evidence="8">
    <location>
        <begin position="1056"/>
        <end position="1145"/>
    </location>
</feature>
<comment type="caution">
    <text evidence="9">The sequence shown here is derived from an EMBL/GenBank/DDBJ whole genome shotgun (WGS) entry which is preliminary data.</text>
</comment>
<feature type="transmembrane region" description="Helical" evidence="5">
    <location>
        <begin position="1156"/>
        <end position="1178"/>
    </location>
</feature>
<dbReference type="InterPro" id="IPR007110">
    <property type="entry name" value="Ig-like_dom"/>
</dbReference>
<gene>
    <name evidence="9" type="ORF">LSH36_140g03016</name>
</gene>
<name>A0AAD9NAI7_9ANNE</name>
<sequence length="1357" mass="152142">MRPVPLTTASVAVVVLSAIALIKGETTTESPTGRKVTVPPLVVEEASKMIPFRVEESIEVPCVATGEPEPVYKWKMDGKDFDPSGNDGRIAIQPGVGTLIFARPLERDEGIYQCLAQNQVGTALTVKINLRQAYLEPFQTTGTRMHYPQIGESLTLGCTPPLSFPTPDIFWATISEGERFTPIDLDSRVTMDPIGNLHFVNILPEDHKDGRTYACIVQNKVMRSIQQGEYAKITPEGQTPTYHTPSLLWSDPMHHVILRSETWRVKCVFAGNPTPKVDWTRINDIMPEGRWRQESYGQELVIENMQFEDAGNYECQGINDDASVPIRKSFILSVESAPYWINRPISVDGAEGDMAVFHCEAGGIPEPANFWYINGELTSKLPQDPDRVVEQKQMTFYNLTKADAQVIQCNSTNKHGYMFANAYLNVLTEPPIILDPPLEGQKAGEGQTTELICNVFGSPKPLVVWTKGSEQLTGGRFKVLDSGNLQITDVLLVDAGVYVCTATNKFDTVSASGSLIIRRRTEIRQPPIDVMVYEGTEAKLTCTATTDPEEVQNLSIDWQRDGEYIHYNLAQRTFRNDMDNSLTISGTMSLDTGKYTCVASNGIDEDSAGAQLTVQAPPDAPTDVTVICGTQSSNPNLGEKEAEVQWMPGRENYAPILNFIVQFNTSRNPDTWYDVANNISQNNRAITVQMAPYANYAFRVSARNKIGTSDPSLPSQTVCSLLDKQEKPYKNPDNVIGEGDQPNNLVIFWTPMSPLEYNGPNFKYIITWKRADIPEAPENSYTIPDPNMWYHVVQEPQETYKPFYIRVKSSNAKGDCYVTAEWVLGYSGEGEPMAAPSNVQVNQDTVTDTEAEMSWVQVDLSPESIRGYFRGYRVQFAKTEEWPDNIRETDFIFNQSYQYPRPRVHREVDMVTVYLTHLPPNSNIMAHVRVLNKYYAGPPSEVVEFSTKEGVPGPPASFDVIARGTTHMDLGWTEPYEPNGILTGYQISYQTVISLNLGRMKYREPIVDPGMTSLRLTGLSADTYYRIHLSALTAQGIGEPIFLDMSTVKAETPSPPTFGIMGLNETWMNVSWQPSQSGNPGSVFYVEFRYRGQYQWLKSPDEYINQWMELVNLESGTTYQVRVVAKNGEQQEAAAPWIEVTTQGQPAFDFNLGKSVWFYGVWIALFLIITLLVLFFIAKKYQDEIFLMKEREIEENVRGLQAEEFAKQLEMINDFGGSQEFLNEGELEEEPDGNNGEGHSGYVDEPLIMDGEYDVIYDAGSPAYNIYEEHNPSGDNQNVGSLQKQPTPPSPKTAAFQAMQDQNMFDYGYDEPIPVHKNYHSSSSLKPDQISMHSSHTGDMQFVTHRAKSGQTSDTFI</sequence>
<dbReference type="Pfam" id="PF07679">
    <property type="entry name" value="I-set"/>
    <property type="match status" value="3"/>
</dbReference>
<evidence type="ECO:0000313" key="9">
    <source>
        <dbReference type="EMBL" id="KAK2160104.1"/>
    </source>
</evidence>
<dbReference type="InterPro" id="IPR013783">
    <property type="entry name" value="Ig-like_fold"/>
</dbReference>
<dbReference type="SMART" id="SM00409">
    <property type="entry name" value="IG"/>
    <property type="match status" value="7"/>
</dbReference>
<keyword evidence="2" id="KW-1015">Disulfide bond</keyword>
<evidence type="ECO:0000256" key="1">
    <source>
        <dbReference type="ARBA" id="ARBA00022737"/>
    </source>
</evidence>
<proteinExistence type="predicted"/>
<feature type="domain" description="Ig-like" evidence="7">
    <location>
        <begin position="137"/>
        <end position="226"/>
    </location>
</feature>
<evidence type="ECO:0000259" key="7">
    <source>
        <dbReference type="PROSITE" id="PS50835"/>
    </source>
</evidence>
<dbReference type="InterPro" id="IPR036179">
    <property type="entry name" value="Ig-like_dom_sf"/>
</dbReference>
<keyword evidence="3" id="KW-0393">Immunoglobulin domain</keyword>
<dbReference type="GO" id="GO:0098609">
    <property type="term" value="P:cell-cell adhesion"/>
    <property type="evidence" value="ECO:0007669"/>
    <property type="project" value="TreeGrafter"/>
</dbReference>
<dbReference type="InterPro" id="IPR003599">
    <property type="entry name" value="Ig_sub"/>
</dbReference>
<evidence type="ECO:0000256" key="4">
    <source>
        <dbReference type="SAM" id="MobiDB-lite"/>
    </source>
</evidence>
<dbReference type="InterPro" id="IPR036116">
    <property type="entry name" value="FN3_sf"/>
</dbReference>
<feature type="chain" id="PRO_5042268144" description="Neuroglian" evidence="6">
    <location>
        <begin position="25"/>
        <end position="1357"/>
    </location>
</feature>
<dbReference type="SMART" id="SM00408">
    <property type="entry name" value="IGc2"/>
    <property type="match status" value="6"/>
</dbReference>
<keyword evidence="5" id="KW-0812">Transmembrane</keyword>
<dbReference type="Gene3D" id="2.60.40.10">
    <property type="entry name" value="Immunoglobulins"/>
    <property type="match status" value="11"/>
</dbReference>
<evidence type="ECO:0000256" key="5">
    <source>
        <dbReference type="SAM" id="Phobius"/>
    </source>
</evidence>
<keyword evidence="5" id="KW-1133">Transmembrane helix</keyword>